<feature type="transmembrane region" description="Helical" evidence="1">
    <location>
        <begin position="20"/>
        <end position="40"/>
    </location>
</feature>
<dbReference type="PROSITE" id="PS50887">
    <property type="entry name" value="GGDEF"/>
    <property type="match status" value="1"/>
</dbReference>
<feature type="transmembrane region" description="Helical" evidence="1">
    <location>
        <begin position="347"/>
        <end position="365"/>
    </location>
</feature>
<organism evidence="6 7">
    <name type="scientific">Deinococcus aquiradiocola</name>
    <dbReference type="NCBI Taxonomy" id="393059"/>
    <lineage>
        <taxon>Bacteria</taxon>
        <taxon>Thermotogati</taxon>
        <taxon>Deinococcota</taxon>
        <taxon>Deinococci</taxon>
        <taxon>Deinococcales</taxon>
        <taxon>Deinococcaceae</taxon>
        <taxon>Deinococcus</taxon>
    </lineage>
</organism>
<dbReference type="NCBIfam" id="TIGR00229">
    <property type="entry name" value="sensory_box"/>
    <property type="match status" value="1"/>
</dbReference>
<evidence type="ECO:0000259" key="4">
    <source>
        <dbReference type="PROSITE" id="PS50883"/>
    </source>
</evidence>
<dbReference type="InterPro" id="IPR000700">
    <property type="entry name" value="PAS-assoc_C"/>
</dbReference>
<dbReference type="PROSITE" id="PS50113">
    <property type="entry name" value="PAC"/>
    <property type="match status" value="1"/>
</dbReference>
<dbReference type="CDD" id="cd12913">
    <property type="entry name" value="PDC1_MCP_like"/>
    <property type="match status" value="1"/>
</dbReference>
<dbReference type="Pfam" id="PF00563">
    <property type="entry name" value="EAL"/>
    <property type="match status" value="1"/>
</dbReference>
<keyword evidence="7" id="KW-1185">Reference proteome</keyword>
<evidence type="ECO:0000259" key="3">
    <source>
        <dbReference type="PROSITE" id="PS50113"/>
    </source>
</evidence>
<dbReference type="InterPro" id="IPR029787">
    <property type="entry name" value="Nucleotide_cyclase"/>
</dbReference>
<dbReference type="SUPFAM" id="SSF55073">
    <property type="entry name" value="Nucleotide cyclase"/>
    <property type="match status" value="1"/>
</dbReference>
<gene>
    <name evidence="6" type="ORF">GCM10008939_31950</name>
</gene>
<dbReference type="SUPFAM" id="SSF141868">
    <property type="entry name" value="EAL domain-like"/>
    <property type="match status" value="1"/>
</dbReference>
<dbReference type="CDD" id="cd01948">
    <property type="entry name" value="EAL"/>
    <property type="match status" value="1"/>
</dbReference>
<dbReference type="InterPro" id="IPR035919">
    <property type="entry name" value="EAL_sf"/>
</dbReference>
<dbReference type="Pfam" id="PF22673">
    <property type="entry name" value="MCP-like_PDC_1"/>
    <property type="match status" value="1"/>
</dbReference>
<dbReference type="Proteomes" id="UP000635726">
    <property type="component" value="Unassembled WGS sequence"/>
</dbReference>
<comment type="caution">
    <text evidence="6">The sequence shown here is derived from an EMBL/GenBank/DDBJ whole genome shotgun (WGS) entry which is preliminary data.</text>
</comment>
<feature type="domain" description="EAL" evidence="4">
    <location>
        <begin position="811"/>
        <end position="1061"/>
    </location>
</feature>
<evidence type="ECO:0000313" key="6">
    <source>
        <dbReference type="EMBL" id="GGJ85685.1"/>
    </source>
</evidence>
<dbReference type="CDD" id="cd01949">
    <property type="entry name" value="GGDEF"/>
    <property type="match status" value="1"/>
</dbReference>
<dbReference type="InterPro" id="IPR052155">
    <property type="entry name" value="Biofilm_reg_signaling"/>
</dbReference>
<sequence>MPPPSHSPLTSRPLRPALLRFSLLALLFVVQGLTIIGVLASERSHTEKIVQANAATLMHDLVARASDSTRRYLAPAVQAADLTRTRLQYGQLPLNDDARLEGEFLSVLCTTPEVENIYLARPDGSFVLMGRDPGHRVHGKRIVLTGGRRQVRLSEWTCTQQQLSAHVDPADTYDPRVRPWYRAAAVAQALVWTDPYVFFAKQIPGVTAAVALRDVQGHVRGIVGTDVALSALTGFLTRVPFSAHGAAVIGTAGGLAVAYPGIETVFGHSTRDLPRLMNLGRPVQQMYLNVQQGEPSGLQTFRVGQEAYYGLMQPLDIGHGRRWLVGVHAPASDFNGEVRAQYRRMQLTALAVGLLGFLLALPLLFRLNAPLQRLLRFGLHFQHAFHFTALLSRDGTLLEVNDAALRATLTPAREALGRRFWTLPWWQPVTDDVPLDPHRLEEAVRLAGQGDTVRFGIGLGRDPHDRREVDLTLRPVLDTAGRVAYIAAEGRDITEQQHLERSLRESEARLRTVLDGLDEGVLVQDAEGRLTSFNARAAHLFGGTLPDIVGHRLTDSDWEVLDTHGQPLDRQDLPSMVALRRGEPQSNVVVGLTRPRQPIMWLSVNARLLVRPDETLPFAVVSSFTDITDRRQTEARLAHQAQHDPLTGLPNRTLFQDRLRQALTTGRAGAVAFLDLDHFKAINDSLGHDVGDQLLRAVAERVTAELRPGDTVARMGGDEFTLILTDLARPDDVTDLAARLLATLERPFALDGEQVRVSASLGFACFPRDGHAPEDLLRHADTAMYHAKASGKNAARVYSTDMQNHRYVRAREYPYGDLQQALDRHEFVLHYQPIYDLHAGTLVGLEALLRWQHPERGLLGPEQFLPALETSGLIHPAGRWVLQQACREAAALPGGRAPISVAVNVSALQFERPDFVQDVRAALLAANLPPERLELELTEGLLMNDPLAVIERMHALQALGVRLSIDDFGTGYSSLSALRRLPVDRLKIDRSFVHEVGSDRRMVQAILSLARTLNLEVIAEGVESGAQLDLLRALGCDRVQGYHLSRAVPAHALPALIGGPALAGHRLPDTPA</sequence>
<feature type="domain" description="GGDEF" evidence="5">
    <location>
        <begin position="667"/>
        <end position="800"/>
    </location>
</feature>
<dbReference type="CDD" id="cd00130">
    <property type="entry name" value="PAS"/>
    <property type="match status" value="2"/>
</dbReference>
<dbReference type="Gene3D" id="3.20.20.450">
    <property type="entry name" value="EAL domain"/>
    <property type="match status" value="1"/>
</dbReference>
<dbReference type="Pfam" id="PF08448">
    <property type="entry name" value="PAS_4"/>
    <property type="match status" value="1"/>
</dbReference>
<dbReference type="InterPro" id="IPR001633">
    <property type="entry name" value="EAL_dom"/>
</dbReference>
<evidence type="ECO:0000313" key="7">
    <source>
        <dbReference type="Proteomes" id="UP000635726"/>
    </source>
</evidence>
<dbReference type="InterPro" id="IPR013656">
    <property type="entry name" value="PAS_4"/>
</dbReference>
<dbReference type="SMART" id="SM00091">
    <property type="entry name" value="PAS"/>
    <property type="match status" value="2"/>
</dbReference>
<feature type="domain" description="PAC" evidence="3">
    <location>
        <begin position="453"/>
        <end position="505"/>
    </location>
</feature>
<dbReference type="InterPro" id="IPR000160">
    <property type="entry name" value="GGDEF_dom"/>
</dbReference>
<keyword evidence="1" id="KW-1133">Transmembrane helix</keyword>
<dbReference type="Pfam" id="PF00990">
    <property type="entry name" value="GGDEF"/>
    <property type="match status" value="1"/>
</dbReference>
<dbReference type="SMART" id="SM00052">
    <property type="entry name" value="EAL"/>
    <property type="match status" value="1"/>
</dbReference>
<reference evidence="6" key="2">
    <citation type="submission" date="2020-09" db="EMBL/GenBank/DDBJ databases">
        <authorList>
            <person name="Sun Q."/>
            <person name="Ohkuma M."/>
        </authorList>
    </citation>
    <scope>NUCLEOTIDE SEQUENCE</scope>
    <source>
        <strain evidence="6">JCM 14371</strain>
    </source>
</reference>
<dbReference type="InterPro" id="IPR035965">
    <property type="entry name" value="PAS-like_dom_sf"/>
</dbReference>
<dbReference type="FunFam" id="3.30.70.270:FF:000001">
    <property type="entry name" value="Diguanylate cyclase domain protein"/>
    <property type="match status" value="1"/>
</dbReference>
<dbReference type="Pfam" id="PF13188">
    <property type="entry name" value="PAS_8"/>
    <property type="match status" value="1"/>
</dbReference>
<evidence type="ECO:0000259" key="5">
    <source>
        <dbReference type="PROSITE" id="PS50887"/>
    </source>
</evidence>
<feature type="domain" description="PAS" evidence="2">
    <location>
        <begin position="506"/>
        <end position="550"/>
    </location>
</feature>
<dbReference type="InterPro" id="IPR043128">
    <property type="entry name" value="Rev_trsase/Diguanyl_cyclase"/>
</dbReference>
<dbReference type="PROSITE" id="PS50883">
    <property type="entry name" value="EAL"/>
    <property type="match status" value="1"/>
</dbReference>
<evidence type="ECO:0008006" key="8">
    <source>
        <dbReference type="Google" id="ProtNLM"/>
    </source>
</evidence>
<dbReference type="PROSITE" id="PS50112">
    <property type="entry name" value="PAS"/>
    <property type="match status" value="1"/>
</dbReference>
<evidence type="ECO:0000259" key="2">
    <source>
        <dbReference type="PROSITE" id="PS50112"/>
    </source>
</evidence>
<dbReference type="Gene3D" id="3.30.450.20">
    <property type="entry name" value="PAS domain"/>
    <property type="match status" value="3"/>
</dbReference>
<dbReference type="EMBL" id="BMOE01000014">
    <property type="protein sequence ID" value="GGJ85685.1"/>
    <property type="molecule type" value="Genomic_DNA"/>
</dbReference>
<dbReference type="PANTHER" id="PTHR44757">
    <property type="entry name" value="DIGUANYLATE CYCLASE DGCP"/>
    <property type="match status" value="1"/>
</dbReference>
<dbReference type="PANTHER" id="PTHR44757:SF2">
    <property type="entry name" value="BIOFILM ARCHITECTURE MAINTENANCE PROTEIN MBAA"/>
    <property type="match status" value="1"/>
</dbReference>
<keyword evidence="1" id="KW-0812">Transmembrane</keyword>
<dbReference type="RefSeq" id="WP_188964305.1">
    <property type="nucleotide sequence ID" value="NZ_BMOE01000014.1"/>
</dbReference>
<name>A0A917UUB5_9DEIO</name>
<keyword evidence="1" id="KW-0472">Membrane</keyword>
<reference evidence="6" key="1">
    <citation type="journal article" date="2014" name="Int. J. Syst. Evol. Microbiol.">
        <title>Complete genome sequence of Corynebacterium casei LMG S-19264T (=DSM 44701T), isolated from a smear-ripened cheese.</title>
        <authorList>
            <consortium name="US DOE Joint Genome Institute (JGI-PGF)"/>
            <person name="Walter F."/>
            <person name="Albersmeier A."/>
            <person name="Kalinowski J."/>
            <person name="Ruckert C."/>
        </authorList>
    </citation>
    <scope>NUCLEOTIDE SEQUENCE</scope>
    <source>
        <strain evidence="6">JCM 14371</strain>
    </source>
</reference>
<proteinExistence type="predicted"/>
<dbReference type="SUPFAM" id="SSF55785">
    <property type="entry name" value="PYP-like sensor domain (PAS domain)"/>
    <property type="match status" value="2"/>
</dbReference>
<dbReference type="AlphaFoldDB" id="A0A917UUB5"/>
<evidence type="ECO:0000256" key="1">
    <source>
        <dbReference type="SAM" id="Phobius"/>
    </source>
</evidence>
<dbReference type="Gene3D" id="3.30.70.270">
    <property type="match status" value="1"/>
</dbReference>
<dbReference type="NCBIfam" id="TIGR00254">
    <property type="entry name" value="GGDEF"/>
    <property type="match status" value="1"/>
</dbReference>
<dbReference type="InterPro" id="IPR000014">
    <property type="entry name" value="PAS"/>
</dbReference>
<accession>A0A917UUB5</accession>
<dbReference type="SMART" id="SM00267">
    <property type="entry name" value="GGDEF"/>
    <property type="match status" value="1"/>
</dbReference>
<protein>
    <recommendedName>
        <fullName evidence="8">Diguanylate cyclase</fullName>
    </recommendedName>
</protein>